<evidence type="ECO:0000256" key="1">
    <source>
        <dbReference type="SAM" id="MobiDB-lite"/>
    </source>
</evidence>
<organism evidence="2 3">
    <name type="scientific">Aureobasidium subglaciale (strain EXF-2481)</name>
    <name type="common">Aureobasidium pullulans var. subglaciale</name>
    <dbReference type="NCBI Taxonomy" id="1043005"/>
    <lineage>
        <taxon>Eukaryota</taxon>
        <taxon>Fungi</taxon>
        <taxon>Dikarya</taxon>
        <taxon>Ascomycota</taxon>
        <taxon>Pezizomycotina</taxon>
        <taxon>Dothideomycetes</taxon>
        <taxon>Dothideomycetidae</taxon>
        <taxon>Dothideales</taxon>
        <taxon>Saccotheciaceae</taxon>
        <taxon>Aureobasidium</taxon>
    </lineage>
</organism>
<dbReference type="Proteomes" id="UP000030641">
    <property type="component" value="Unassembled WGS sequence"/>
</dbReference>
<feature type="region of interest" description="Disordered" evidence="1">
    <location>
        <begin position="385"/>
        <end position="435"/>
    </location>
</feature>
<name>A0A074YCP2_AURSE</name>
<feature type="compositionally biased region" description="Basic and acidic residues" evidence="1">
    <location>
        <begin position="259"/>
        <end position="284"/>
    </location>
</feature>
<feature type="region of interest" description="Disordered" evidence="1">
    <location>
        <begin position="472"/>
        <end position="492"/>
    </location>
</feature>
<dbReference type="InParanoid" id="A0A074YCP2"/>
<gene>
    <name evidence="2" type="ORF">AUEXF2481DRAFT_40084</name>
</gene>
<proteinExistence type="predicted"/>
<sequence length="543" mass="60335">MEHTAMPPPHVSSRRTLFMRVLEDHYRTHLEAYRWLTKAIDEYLSGGISLEAMWIWVYASLINTHSLNLVPHFKIFMPVDCDFGNLDQLSDEVAKIIDDNELMEQLCYKHDLPFSDLDWGTFDLRRRAARLADVEARLRGQRGIEPLSEVEVMMARALELAVPLPILSPAASQLAPTEGVSLVSYYADSNTTRSSQPEIVPEPARFYDAVRDQIILKPVSHTSRAATITAQLGHPITTQQSAHNKNNPEMSQQASESDDAPRIRRPDDSGRPVRNEELKTTRHAPEFIDPSLTMSDFTFEMPRNGSTQRIPEHAPSPKPTNPVSSPKYNGFGDPIYPVESISTVKQPTIVKPSLPEKPAASIPAAAPVHQRTVWKSPWKKLPIQLAAPPSNLPESNESHFSARKRRNRLSVTNNKFQPGYHGKGKQRQGGPSAQQTVANSNFNEYEGPLLKPMYQPLPSPVEFIEPLSPVHGAQQNGLPPLPPVPAPKMDGLSTQKQAELVYQQLLAVGERQKAVTGKYRTLADEQGVQAAKKPEKGAGAGSR</sequence>
<dbReference type="EMBL" id="KL584759">
    <property type="protein sequence ID" value="KEQ95515.1"/>
    <property type="molecule type" value="Genomic_DNA"/>
</dbReference>
<evidence type="ECO:0000313" key="3">
    <source>
        <dbReference type="Proteomes" id="UP000030641"/>
    </source>
</evidence>
<feature type="compositionally biased region" description="Polar residues" evidence="1">
    <location>
        <begin position="239"/>
        <end position="255"/>
    </location>
</feature>
<evidence type="ECO:0000313" key="2">
    <source>
        <dbReference type="EMBL" id="KEQ95515.1"/>
    </source>
</evidence>
<feature type="region of interest" description="Disordered" evidence="1">
    <location>
        <begin position="302"/>
        <end position="326"/>
    </location>
</feature>
<dbReference type="OrthoDB" id="3906642at2759"/>
<protein>
    <submittedName>
        <fullName evidence="2">Uncharacterized protein</fullName>
    </submittedName>
</protein>
<dbReference type="AlphaFoldDB" id="A0A074YCP2"/>
<feature type="region of interest" description="Disordered" evidence="1">
    <location>
        <begin position="239"/>
        <end position="284"/>
    </location>
</feature>
<dbReference type="GeneID" id="25366501"/>
<keyword evidence="3" id="KW-1185">Reference proteome</keyword>
<accession>A0A074YCP2</accession>
<dbReference type="HOGENOM" id="CLU_582635_0_0_1"/>
<dbReference type="RefSeq" id="XP_013343883.1">
    <property type="nucleotide sequence ID" value="XM_013488429.1"/>
</dbReference>
<reference evidence="2 3" key="1">
    <citation type="journal article" date="2014" name="BMC Genomics">
        <title>Genome sequencing of four Aureobasidium pullulans varieties: biotechnological potential, stress tolerance, and description of new species.</title>
        <authorList>
            <person name="Gostin Ar C."/>
            <person name="Ohm R.A."/>
            <person name="Kogej T."/>
            <person name="Sonjak S."/>
            <person name="Turk M."/>
            <person name="Zajc J."/>
            <person name="Zalar P."/>
            <person name="Grube M."/>
            <person name="Sun H."/>
            <person name="Han J."/>
            <person name="Sharma A."/>
            <person name="Chiniquy J."/>
            <person name="Ngan C.Y."/>
            <person name="Lipzen A."/>
            <person name="Barry K."/>
            <person name="Grigoriev I.V."/>
            <person name="Gunde-Cimerman N."/>
        </authorList>
    </citation>
    <scope>NUCLEOTIDE SEQUENCE [LARGE SCALE GENOMIC DNA]</scope>
    <source>
        <strain evidence="2 3">EXF-2481</strain>
    </source>
</reference>